<dbReference type="Proteomes" id="UP000310477">
    <property type="component" value="Unassembled WGS sequence"/>
</dbReference>
<dbReference type="SUPFAM" id="SSF53448">
    <property type="entry name" value="Nucleotide-diphospho-sugar transferases"/>
    <property type="match status" value="1"/>
</dbReference>
<dbReference type="InterPro" id="IPR029044">
    <property type="entry name" value="Nucleotide-diphossugar_trans"/>
</dbReference>
<dbReference type="AlphaFoldDB" id="A0A4U1CAQ9"/>
<accession>A0A4U1CAQ9</accession>
<protein>
    <submittedName>
        <fullName evidence="2">Nucleotidyltransferase family protein</fullName>
    </submittedName>
</protein>
<dbReference type="Pfam" id="PF12804">
    <property type="entry name" value="NTP_transf_3"/>
    <property type="match status" value="1"/>
</dbReference>
<evidence type="ECO:0000313" key="2">
    <source>
        <dbReference type="EMBL" id="TKC01559.1"/>
    </source>
</evidence>
<feature type="domain" description="MobA-like NTP transferase" evidence="1">
    <location>
        <begin position="6"/>
        <end position="167"/>
    </location>
</feature>
<dbReference type="EMBL" id="SWBO01000004">
    <property type="protein sequence ID" value="TKC01559.1"/>
    <property type="molecule type" value="Genomic_DNA"/>
</dbReference>
<name>A0A4U1CAQ9_9SPHI</name>
<gene>
    <name evidence="2" type="ORF">FA045_10025</name>
</gene>
<organism evidence="2 3">
    <name type="scientific">Pedobacter cryotolerans</name>
    <dbReference type="NCBI Taxonomy" id="2571270"/>
    <lineage>
        <taxon>Bacteria</taxon>
        <taxon>Pseudomonadati</taxon>
        <taxon>Bacteroidota</taxon>
        <taxon>Sphingobacteriia</taxon>
        <taxon>Sphingobacteriales</taxon>
        <taxon>Sphingobacteriaceae</taxon>
        <taxon>Pedobacter</taxon>
    </lineage>
</organism>
<evidence type="ECO:0000259" key="1">
    <source>
        <dbReference type="Pfam" id="PF12804"/>
    </source>
</evidence>
<dbReference type="InterPro" id="IPR025877">
    <property type="entry name" value="MobA-like_NTP_Trfase"/>
</dbReference>
<evidence type="ECO:0000313" key="3">
    <source>
        <dbReference type="Proteomes" id="UP000310477"/>
    </source>
</evidence>
<dbReference type="OrthoDB" id="9779263at2"/>
<proteinExistence type="predicted"/>
<keyword evidence="3" id="KW-1185">Reference proteome</keyword>
<sequence>MKTGIMILAAGNSSRLGKPKQLLVFEGNTLLEKTIAAAEQTSFTPVVLVLGAYADEILASIKELNINYIINDSWQDGMSASIKVGLKKMINLEPEIENVIIAVADQPFVTADIFNSLHEQQLKTGKNIIASSYAETIGTPALFNTQYFDELILLEGGSGAKHLMTKHINDVATIQFTLGNIDIDTETDYKNLTEPQ</sequence>
<comment type="caution">
    <text evidence="2">The sequence shown here is derived from an EMBL/GenBank/DDBJ whole genome shotgun (WGS) entry which is preliminary data.</text>
</comment>
<dbReference type="Gene3D" id="3.90.550.10">
    <property type="entry name" value="Spore Coat Polysaccharide Biosynthesis Protein SpsA, Chain A"/>
    <property type="match status" value="1"/>
</dbReference>
<reference evidence="2 3" key="1">
    <citation type="submission" date="2019-04" db="EMBL/GenBank/DDBJ databases">
        <title>Pedobacter sp. AR-2-6 sp. nov., isolated from Arctic soil.</title>
        <authorList>
            <person name="Dahal R.H."/>
            <person name="Kim D.-U."/>
        </authorList>
    </citation>
    <scope>NUCLEOTIDE SEQUENCE [LARGE SCALE GENOMIC DNA]</scope>
    <source>
        <strain evidence="2 3">AR-2-6</strain>
    </source>
</reference>
<dbReference type="PANTHER" id="PTHR43777">
    <property type="entry name" value="MOLYBDENUM COFACTOR CYTIDYLYLTRANSFERASE"/>
    <property type="match status" value="1"/>
</dbReference>
<dbReference type="RefSeq" id="WP_136876926.1">
    <property type="nucleotide sequence ID" value="NZ_SWBO01000004.1"/>
</dbReference>
<dbReference type="PANTHER" id="PTHR43777:SF1">
    <property type="entry name" value="MOLYBDENUM COFACTOR CYTIDYLYLTRANSFERASE"/>
    <property type="match status" value="1"/>
</dbReference>
<dbReference type="CDD" id="cd04182">
    <property type="entry name" value="GT_2_like_f"/>
    <property type="match status" value="1"/>
</dbReference>
<keyword evidence="2" id="KW-0808">Transferase</keyword>
<dbReference type="GO" id="GO:0016779">
    <property type="term" value="F:nucleotidyltransferase activity"/>
    <property type="evidence" value="ECO:0007669"/>
    <property type="project" value="UniProtKB-ARBA"/>
</dbReference>